<dbReference type="PRINTS" id="PR00326">
    <property type="entry name" value="GTP1OBG"/>
</dbReference>
<dbReference type="Gene3D" id="3.40.50.300">
    <property type="entry name" value="P-loop containing nucleotide triphosphate hydrolases"/>
    <property type="match status" value="1"/>
</dbReference>
<feature type="region of interest" description="Disordered" evidence="10">
    <location>
        <begin position="322"/>
        <end position="346"/>
    </location>
</feature>
<dbReference type="PANTHER" id="PTHR11649:SF13">
    <property type="entry name" value="ENGB-TYPE G DOMAIN-CONTAINING PROTEIN"/>
    <property type="match status" value="1"/>
</dbReference>
<feature type="compositionally biased region" description="Basic and acidic residues" evidence="10">
    <location>
        <begin position="322"/>
        <end position="338"/>
    </location>
</feature>
<dbReference type="Pfam" id="PF01926">
    <property type="entry name" value="MMR_HSR1"/>
    <property type="match status" value="1"/>
</dbReference>
<dbReference type="Proteomes" id="UP001165065">
    <property type="component" value="Unassembled WGS sequence"/>
</dbReference>
<keyword evidence="7" id="KW-0342">GTP-binding</keyword>
<feature type="compositionally biased region" description="Acidic residues" evidence="10">
    <location>
        <begin position="70"/>
        <end position="79"/>
    </location>
</feature>
<evidence type="ECO:0000256" key="4">
    <source>
        <dbReference type="ARBA" id="ARBA00022723"/>
    </source>
</evidence>
<dbReference type="CDD" id="cd01876">
    <property type="entry name" value="YihA_EngB"/>
    <property type="match status" value="1"/>
</dbReference>
<evidence type="ECO:0000256" key="3">
    <source>
        <dbReference type="ARBA" id="ARBA00022618"/>
    </source>
</evidence>
<evidence type="ECO:0000256" key="1">
    <source>
        <dbReference type="ARBA" id="ARBA00001946"/>
    </source>
</evidence>
<keyword evidence="13" id="KW-1185">Reference proteome</keyword>
<feature type="compositionally biased region" description="Acidic residues" evidence="10">
    <location>
        <begin position="377"/>
        <end position="387"/>
    </location>
</feature>
<evidence type="ECO:0000256" key="2">
    <source>
        <dbReference type="ARBA" id="ARBA00009638"/>
    </source>
</evidence>
<feature type="region of interest" description="Disordered" evidence="10">
    <location>
        <begin position="1"/>
        <end position="94"/>
    </location>
</feature>
<dbReference type="HAMAP" id="MF_00321">
    <property type="entry name" value="GTPase_EngB"/>
    <property type="match status" value="1"/>
</dbReference>
<dbReference type="InterPro" id="IPR030393">
    <property type="entry name" value="G_ENGB_dom"/>
</dbReference>
<dbReference type="OrthoDB" id="391988at2759"/>
<evidence type="ECO:0000256" key="8">
    <source>
        <dbReference type="ARBA" id="ARBA00023210"/>
    </source>
</evidence>
<organism evidence="12 13">
    <name type="scientific">Triparma columacea</name>
    <dbReference type="NCBI Taxonomy" id="722753"/>
    <lineage>
        <taxon>Eukaryota</taxon>
        <taxon>Sar</taxon>
        <taxon>Stramenopiles</taxon>
        <taxon>Ochrophyta</taxon>
        <taxon>Bolidophyceae</taxon>
        <taxon>Parmales</taxon>
        <taxon>Triparmaceae</taxon>
        <taxon>Triparma</taxon>
    </lineage>
</organism>
<name>A0A9W7GMD1_9STRA</name>
<proteinExistence type="inferred from homology"/>
<dbReference type="InterPro" id="IPR006073">
    <property type="entry name" value="GTP-bd"/>
</dbReference>
<evidence type="ECO:0000256" key="6">
    <source>
        <dbReference type="ARBA" id="ARBA00022842"/>
    </source>
</evidence>
<dbReference type="PANTHER" id="PTHR11649">
    <property type="entry name" value="MSS1/TRME-RELATED GTP-BINDING PROTEIN"/>
    <property type="match status" value="1"/>
</dbReference>
<keyword evidence="3" id="KW-0132">Cell division</keyword>
<feature type="compositionally biased region" description="Basic and acidic residues" evidence="10">
    <location>
        <begin position="1"/>
        <end position="12"/>
    </location>
</feature>
<evidence type="ECO:0000256" key="10">
    <source>
        <dbReference type="SAM" id="MobiDB-lite"/>
    </source>
</evidence>
<dbReference type="InterPro" id="IPR027417">
    <property type="entry name" value="P-loop_NTPase"/>
</dbReference>
<dbReference type="AlphaFoldDB" id="A0A9W7GMD1"/>
<feature type="compositionally biased region" description="Basic and acidic residues" evidence="10">
    <location>
        <begin position="388"/>
        <end position="406"/>
    </location>
</feature>
<dbReference type="NCBIfam" id="TIGR03598">
    <property type="entry name" value="GTPase_YsxC"/>
    <property type="match status" value="1"/>
</dbReference>
<feature type="region of interest" description="Disordered" evidence="10">
    <location>
        <begin position="377"/>
        <end position="406"/>
    </location>
</feature>
<dbReference type="GO" id="GO:0046872">
    <property type="term" value="F:metal ion binding"/>
    <property type="evidence" value="ECO:0007669"/>
    <property type="project" value="UniProtKB-KW"/>
</dbReference>
<evidence type="ECO:0000256" key="5">
    <source>
        <dbReference type="ARBA" id="ARBA00022741"/>
    </source>
</evidence>
<dbReference type="GO" id="GO:0005525">
    <property type="term" value="F:GTP binding"/>
    <property type="evidence" value="ECO:0007669"/>
    <property type="project" value="UniProtKB-KW"/>
</dbReference>
<evidence type="ECO:0000259" key="11">
    <source>
        <dbReference type="PROSITE" id="PS51706"/>
    </source>
</evidence>
<dbReference type="EMBL" id="BRYA01000303">
    <property type="protein sequence ID" value="GMI46545.1"/>
    <property type="molecule type" value="Genomic_DNA"/>
</dbReference>
<comment type="caution">
    <text evidence="12">The sequence shown here is derived from an EMBL/GenBank/DDBJ whole genome shotgun (WGS) entry which is preliminary data.</text>
</comment>
<feature type="compositionally biased region" description="Low complexity" evidence="10">
    <location>
        <begin position="82"/>
        <end position="92"/>
    </location>
</feature>
<comment type="similarity">
    <text evidence="2">Belongs to the TRAFAC class TrmE-Era-EngA-EngB-Septin-like GTPase superfamily. EngB GTPase family.</text>
</comment>
<sequence>MGGDGGSKDKKQQIKGIQGNEGRHMPPWSIGGKKVGKDKKKGVSSGVGVGVEDKYYDDDDDNSTEVYDYDHEDYGDDDYAGSSSSSTSSPNSIALNDPTLLSLSRWRSFNPFKGPPLSLNFMGSYEGEPVTTGVPEVAFVGRSNAGKSSLLNALIKASVNGGNAERKSDMARVGKTPGATAAVNFYQVSRSSKRVLSFVDLPGFGYAKLSKGRKSEIEGLAERYLAKSRAISLVVLLVDARREVAEEDKAVLAALYDMGLSVCVVATKIDKIGKDWSRERDVVSYGLGLPEGQPLGCSSKDGRGVRELWGVIRETARDLTDRIKGEDEGGEGEGRIEDGEGGGEEYKEDDELMYNQGYDWVVGGDVFYEGDSGDLDWGEEGEIDGEEKEIWDHNEENRRRQMEENSRLTVKESLKRLNDMEKRGTKF</sequence>
<evidence type="ECO:0000313" key="12">
    <source>
        <dbReference type="EMBL" id="GMI46545.1"/>
    </source>
</evidence>
<dbReference type="SUPFAM" id="SSF52540">
    <property type="entry name" value="P-loop containing nucleoside triphosphate hydrolases"/>
    <property type="match status" value="1"/>
</dbReference>
<keyword evidence="6" id="KW-0460">Magnesium</keyword>
<keyword evidence="8" id="KW-0717">Septation</keyword>
<dbReference type="InterPro" id="IPR019987">
    <property type="entry name" value="GTP-bd_ribosome_bio_YsxC"/>
</dbReference>
<accession>A0A9W7GMD1</accession>
<evidence type="ECO:0000313" key="13">
    <source>
        <dbReference type="Proteomes" id="UP001165065"/>
    </source>
</evidence>
<dbReference type="PROSITE" id="PS51706">
    <property type="entry name" value="G_ENGB"/>
    <property type="match status" value="1"/>
</dbReference>
<feature type="domain" description="EngB-type G" evidence="11">
    <location>
        <begin position="133"/>
        <end position="318"/>
    </location>
</feature>
<dbReference type="GO" id="GO:0051301">
    <property type="term" value="P:cell division"/>
    <property type="evidence" value="ECO:0007669"/>
    <property type="project" value="UniProtKB-KW"/>
</dbReference>
<evidence type="ECO:0000256" key="7">
    <source>
        <dbReference type="ARBA" id="ARBA00023134"/>
    </source>
</evidence>
<comment type="cofactor">
    <cofactor evidence="1">
        <name>Mg(2+)</name>
        <dbReference type="ChEBI" id="CHEBI:18420"/>
    </cofactor>
</comment>
<protein>
    <recommendedName>
        <fullName evidence="11">EngB-type G domain-containing protein</fullName>
    </recommendedName>
</protein>
<reference evidence="13" key="1">
    <citation type="journal article" date="2023" name="Commun. Biol.">
        <title>Genome analysis of Parmales, the sister group of diatoms, reveals the evolutionary specialization of diatoms from phago-mixotrophs to photoautotrophs.</title>
        <authorList>
            <person name="Ban H."/>
            <person name="Sato S."/>
            <person name="Yoshikawa S."/>
            <person name="Yamada K."/>
            <person name="Nakamura Y."/>
            <person name="Ichinomiya M."/>
            <person name="Sato N."/>
            <person name="Blanc-Mathieu R."/>
            <person name="Endo H."/>
            <person name="Kuwata A."/>
            <person name="Ogata H."/>
        </authorList>
    </citation>
    <scope>NUCLEOTIDE SEQUENCE [LARGE SCALE GENOMIC DNA]</scope>
</reference>
<keyword evidence="4" id="KW-0479">Metal-binding</keyword>
<gene>
    <name evidence="12" type="ORF">TrCOL_g5754</name>
</gene>
<keyword evidence="5" id="KW-0547">Nucleotide-binding</keyword>
<evidence type="ECO:0000256" key="9">
    <source>
        <dbReference type="ARBA" id="ARBA00023306"/>
    </source>
</evidence>
<keyword evidence="9" id="KW-0131">Cell cycle</keyword>